<dbReference type="PROSITE" id="PS51318">
    <property type="entry name" value="TAT"/>
    <property type="match status" value="1"/>
</dbReference>
<gene>
    <name evidence="1" type="ORF">MPC4_320022</name>
</gene>
<accession>A0A8B6M8K2</accession>
<evidence type="ECO:0000313" key="2">
    <source>
        <dbReference type="Proteomes" id="UP000485880"/>
    </source>
</evidence>
<dbReference type="Proteomes" id="UP000485880">
    <property type="component" value="Unassembled WGS sequence"/>
</dbReference>
<dbReference type="AlphaFoldDB" id="A0A8B6M8K2"/>
<keyword evidence="2" id="KW-1185">Reference proteome</keyword>
<protein>
    <recommendedName>
        <fullName evidence="3">Histidine phosphatase family protein</fullName>
    </recommendedName>
</protein>
<organism evidence="1 2">
    <name type="scientific">Methylocella tundrae</name>
    <dbReference type="NCBI Taxonomy" id="227605"/>
    <lineage>
        <taxon>Bacteria</taxon>
        <taxon>Pseudomonadati</taxon>
        <taxon>Pseudomonadota</taxon>
        <taxon>Alphaproteobacteria</taxon>
        <taxon>Hyphomicrobiales</taxon>
        <taxon>Beijerinckiaceae</taxon>
        <taxon>Methylocella</taxon>
    </lineage>
</organism>
<proteinExistence type="predicted"/>
<reference evidence="1 2" key="1">
    <citation type="submission" date="2019-05" db="EMBL/GenBank/DDBJ databases">
        <authorList>
            <person name="Farhan Ul Haque M."/>
        </authorList>
    </citation>
    <scope>NUCLEOTIDE SEQUENCE [LARGE SCALE GENOMIC DNA]</scope>
    <source>
        <strain evidence="1">2</strain>
    </source>
</reference>
<evidence type="ECO:0008006" key="3">
    <source>
        <dbReference type="Google" id="ProtNLM"/>
    </source>
</evidence>
<sequence>MQLVRRQFLFLAGAAIAAPALGQGAKLTLVIIRHAEKPDEAWPGPSLTSEGSPDKKSLVIRGWQRAGSWSALFGAGLGGVDFPQPAVIYAADPRAETGDEPSQRPYETIRPLAARLGLKPITTYAVGQEPALAAELTALSGVVLVCWEHKAIVKTLLPDLVGQQRIDGLPQK</sequence>
<name>A0A8B6M8K2_METTU</name>
<dbReference type="RefSeq" id="WP_342343635.1">
    <property type="nucleotide sequence ID" value="NZ_CABFMQ020000090.1"/>
</dbReference>
<evidence type="ECO:0000313" key="1">
    <source>
        <dbReference type="EMBL" id="VTZ51190.1"/>
    </source>
</evidence>
<dbReference type="InterPro" id="IPR006311">
    <property type="entry name" value="TAT_signal"/>
</dbReference>
<dbReference type="EMBL" id="CABFMQ020000090">
    <property type="protein sequence ID" value="VTZ51190.1"/>
    <property type="molecule type" value="Genomic_DNA"/>
</dbReference>
<comment type="caution">
    <text evidence="1">The sequence shown here is derived from an EMBL/GenBank/DDBJ whole genome shotgun (WGS) entry which is preliminary data.</text>
</comment>